<dbReference type="PANTHER" id="PTHR13691">
    <property type="entry name" value="RIBOSOMAL PROTEIN L2"/>
    <property type="match status" value="1"/>
</dbReference>
<evidence type="ECO:0000313" key="9">
    <source>
        <dbReference type="EMBL" id="PIS42271.1"/>
    </source>
</evidence>
<evidence type="ECO:0000256" key="3">
    <source>
        <dbReference type="ARBA" id="ARBA00023274"/>
    </source>
</evidence>
<sequence length="278" mass="30881">MAIRKYKPNTAGRRISSVGDFSGLTKKRPEKKLIIIKKSKGGRNVRGKITVHHQGGGTKRYLRKIDFKQDRFDQTAEVSAIEYDPNRNARIALVRYEDGEKRYILAPVGLVVGDKIVSSQNKIEIKNGNRLILKNIPPGMLVYNVELVPGRGGEIVRSAGSNTVIQAIENGLVQLKLPSGEIRLVSEDCMASIGQVSNPDYRHIRWGKAGRIRYKGIRPTVRGKAKNPVDHPHGGGEGKSPIGMKRPKTPWGKPALGVKTRKQGKKSDQFILKRRKGK</sequence>
<comment type="similarity">
    <text evidence="1 5">Belongs to the universal ribosomal protein uL2 family.</text>
</comment>
<dbReference type="GO" id="GO:0006412">
    <property type="term" value="P:translation"/>
    <property type="evidence" value="ECO:0007669"/>
    <property type="project" value="UniProtKB-UniRule"/>
</dbReference>
<evidence type="ECO:0000256" key="4">
    <source>
        <dbReference type="ARBA" id="ARBA00035242"/>
    </source>
</evidence>
<dbReference type="GO" id="GO:0019843">
    <property type="term" value="F:rRNA binding"/>
    <property type="evidence" value="ECO:0007669"/>
    <property type="project" value="UniProtKB-UniRule"/>
</dbReference>
<dbReference type="InterPro" id="IPR002171">
    <property type="entry name" value="Ribosomal_uL2"/>
</dbReference>
<feature type="compositionally biased region" description="Basic and acidic residues" evidence="6">
    <location>
        <begin position="227"/>
        <end position="236"/>
    </location>
</feature>
<comment type="subunit">
    <text evidence="5">Part of the 50S ribosomal subunit. Forms a bridge to the 30S subunit in the 70S ribosome.</text>
</comment>
<dbReference type="GO" id="GO:0016740">
    <property type="term" value="F:transferase activity"/>
    <property type="evidence" value="ECO:0007669"/>
    <property type="project" value="InterPro"/>
</dbReference>
<dbReference type="InterPro" id="IPR022666">
    <property type="entry name" value="Ribosomal_uL2_RNA-bd_dom"/>
</dbReference>
<keyword evidence="5" id="KW-0699">rRNA-binding</keyword>
<dbReference type="GO" id="GO:0003735">
    <property type="term" value="F:structural constituent of ribosome"/>
    <property type="evidence" value="ECO:0007669"/>
    <property type="project" value="InterPro"/>
</dbReference>
<keyword evidence="2 5" id="KW-0689">Ribosomal protein</keyword>
<evidence type="ECO:0000256" key="5">
    <source>
        <dbReference type="HAMAP-Rule" id="MF_01320"/>
    </source>
</evidence>
<dbReference type="InterPro" id="IPR014726">
    <property type="entry name" value="Ribosomal_uL2_dom3"/>
</dbReference>
<dbReference type="Gene3D" id="2.30.30.30">
    <property type="match status" value="1"/>
</dbReference>
<dbReference type="Proteomes" id="UP000231542">
    <property type="component" value="Unassembled WGS sequence"/>
</dbReference>
<dbReference type="InterPro" id="IPR008991">
    <property type="entry name" value="Translation_prot_SH3-like_sf"/>
</dbReference>
<keyword evidence="3 5" id="KW-0687">Ribonucleoprotein</keyword>
<keyword evidence="5" id="KW-0694">RNA-binding</keyword>
<comment type="function">
    <text evidence="5">One of the primary rRNA binding proteins. Required for association of the 30S and 50S subunits to form the 70S ribosome, for tRNA binding and peptide bond formation. It has been suggested to have peptidyltransferase activity; this is somewhat controversial. Makes several contacts with the 16S rRNA in the 70S ribosome.</text>
</comment>
<dbReference type="Pfam" id="PF00181">
    <property type="entry name" value="Ribosomal_L2_N"/>
    <property type="match status" value="1"/>
</dbReference>
<feature type="domain" description="Large ribosomal subunit protein uL2 C-terminal" evidence="7">
    <location>
        <begin position="125"/>
        <end position="254"/>
    </location>
</feature>
<reference evidence="9 10" key="1">
    <citation type="submission" date="2017-09" db="EMBL/GenBank/DDBJ databases">
        <title>Depth-based differentiation of microbial function through sediment-hosted aquifers and enrichment of novel symbionts in the deep terrestrial subsurface.</title>
        <authorList>
            <person name="Probst A.J."/>
            <person name="Ladd B."/>
            <person name="Jarett J.K."/>
            <person name="Geller-Mcgrath D.E."/>
            <person name="Sieber C.M."/>
            <person name="Emerson J.B."/>
            <person name="Anantharaman K."/>
            <person name="Thomas B.C."/>
            <person name="Malmstrom R."/>
            <person name="Stieglmeier M."/>
            <person name="Klingl A."/>
            <person name="Woyke T."/>
            <person name="Ryan C.M."/>
            <person name="Banfield J.F."/>
        </authorList>
    </citation>
    <scope>NUCLEOTIDE SEQUENCE [LARGE SCALE GENOMIC DNA]</scope>
    <source>
        <strain evidence="9">CG08_land_8_20_14_0_20_40_16</strain>
    </source>
</reference>
<dbReference type="FunFam" id="4.10.950.10:FF:000001">
    <property type="entry name" value="50S ribosomal protein L2"/>
    <property type="match status" value="1"/>
</dbReference>
<dbReference type="SUPFAM" id="SSF50249">
    <property type="entry name" value="Nucleic acid-binding proteins"/>
    <property type="match status" value="1"/>
</dbReference>
<feature type="region of interest" description="Disordered" evidence="6">
    <location>
        <begin position="222"/>
        <end position="278"/>
    </location>
</feature>
<dbReference type="AlphaFoldDB" id="A0A2H0YUV4"/>
<evidence type="ECO:0000256" key="6">
    <source>
        <dbReference type="SAM" id="MobiDB-lite"/>
    </source>
</evidence>
<accession>A0A2H0YUV4</accession>
<evidence type="ECO:0000313" key="10">
    <source>
        <dbReference type="Proteomes" id="UP000231542"/>
    </source>
</evidence>
<dbReference type="EMBL" id="PEXU01000049">
    <property type="protein sequence ID" value="PIS42271.1"/>
    <property type="molecule type" value="Genomic_DNA"/>
</dbReference>
<dbReference type="SUPFAM" id="SSF50104">
    <property type="entry name" value="Translation proteins SH3-like domain"/>
    <property type="match status" value="1"/>
</dbReference>
<dbReference type="GO" id="GO:0015934">
    <property type="term" value="C:large ribosomal subunit"/>
    <property type="evidence" value="ECO:0007669"/>
    <property type="project" value="InterPro"/>
</dbReference>
<dbReference type="Gene3D" id="2.40.50.140">
    <property type="entry name" value="Nucleic acid-binding proteins"/>
    <property type="match status" value="1"/>
</dbReference>
<comment type="caution">
    <text evidence="9">The sequence shown here is derived from an EMBL/GenBank/DDBJ whole genome shotgun (WGS) entry which is preliminary data.</text>
</comment>
<dbReference type="Pfam" id="PF03947">
    <property type="entry name" value="Ribosomal_L2_C"/>
    <property type="match status" value="1"/>
</dbReference>
<organism evidence="9 10">
    <name type="scientific">Candidatus Kerfeldbacteria bacterium CG08_land_8_20_14_0_20_40_16</name>
    <dbReference type="NCBI Taxonomy" id="2014244"/>
    <lineage>
        <taxon>Bacteria</taxon>
        <taxon>Candidatus Kerfeldiibacteriota</taxon>
    </lineage>
</organism>
<dbReference type="FunFam" id="2.30.30.30:FF:000001">
    <property type="entry name" value="50S ribosomal protein L2"/>
    <property type="match status" value="1"/>
</dbReference>
<dbReference type="HAMAP" id="MF_01320_B">
    <property type="entry name" value="Ribosomal_uL2_B"/>
    <property type="match status" value="1"/>
</dbReference>
<feature type="domain" description="Large ribosomal subunit protein uL2 RNA-binding" evidence="8">
    <location>
        <begin position="42"/>
        <end position="118"/>
    </location>
</feature>
<gene>
    <name evidence="5" type="primary">rplB</name>
    <name evidence="9" type="ORF">COT24_04380</name>
</gene>
<dbReference type="InterPro" id="IPR005880">
    <property type="entry name" value="Ribosomal_uL2_bac/org-type"/>
</dbReference>
<dbReference type="InterPro" id="IPR022669">
    <property type="entry name" value="Ribosomal_uL2_C"/>
</dbReference>
<proteinExistence type="inferred from homology"/>
<protein>
    <recommendedName>
        <fullName evidence="4 5">Large ribosomal subunit protein uL2</fullName>
    </recommendedName>
</protein>
<dbReference type="InterPro" id="IPR012340">
    <property type="entry name" value="NA-bd_OB-fold"/>
</dbReference>
<dbReference type="PIRSF" id="PIRSF002158">
    <property type="entry name" value="Ribosomal_L2"/>
    <property type="match status" value="1"/>
</dbReference>
<evidence type="ECO:0000256" key="2">
    <source>
        <dbReference type="ARBA" id="ARBA00022980"/>
    </source>
</evidence>
<dbReference type="SMART" id="SM01382">
    <property type="entry name" value="Ribosomal_L2_C"/>
    <property type="match status" value="1"/>
</dbReference>
<name>A0A2H0YUV4_9BACT</name>
<dbReference type="SMART" id="SM01383">
    <property type="entry name" value="Ribosomal_L2"/>
    <property type="match status" value="1"/>
</dbReference>
<dbReference type="Gene3D" id="4.10.950.10">
    <property type="entry name" value="Ribosomal protein L2, domain 3"/>
    <property type="match status" value="1"/>
</dbReference>
<dbReference type="InterPro" id="IPR014722">
    <property type="entry name" value="Rib_uL2_dom2"/>
</dbReference>
<dbReference type="PANTHER" id="PTHR13691:SF5">
    <property type="entry name" value="LARGE RIBOSOMAL SUBUNIT PROTEIN UL2M"/>
    <property type="match status" value="1"/>
</dbReference>
<evidence type="ECO:0000259" key="8">
    <source>
        <dbReference type="SMART" id="SM01383"/>
    </source>
</evidence>
<evidence type="ECO:0000259" key="7">
    <source>
        <dbReference type="SMART" id="SM01382"/>
    </source>
</evidence>
<evidence type="ECO:0000256" key="1">
    <source>
        <dbReference type="ARBA" id="ARBA00005636"/>
    </source>
</evidence>
<dbReference type="NCBIfam" id="TIGR01171">
    <property type="entry name" value="rplB_bact"/>
    <property type="match status" value="1"/>
</dbReference>